<feature type="domain" description="ABC transmembrane type-1" evidence="8">
    <location>
        <begin position="57"/>
        <end position="274"/>
    </location>
</feature>
<keyword evidence="6 7" id="KW-0472">Membrane</keyword>
<keyword evidence="11" id="KW-1185">Reference proteome</keyword>
<keyword evidence="3" id="KW-1003">Cell membrane</keyword>
<comment type="similarity">
    <text evidence="7">Belongs to the binding-protein-dependent transport system permease family.</text>
</comment>
<keyword evidence="5 7" id="KW-1133">Transmembrane helix</keyword>
<dbReference type="CDD" id="cd06261">
    <property type="entry name" value="TM_PBP2"/>
    <property type="match status" value="1"/>
</dbReference>
<keyword evidence="2 7" id="KW-0813">Transport</keyword>
<dbReference type="InterPro" id="IPR000515">
    <property type="entry name" value="MetI-like"/>
</dbReference>
<evidence type="ECO:0000256" key="6">
    <source>
        <dbReference type="ARBA" id="ARBA00023136"/>
    </source>
</evidence>
<gene>
    <name evidence="9" type="ORF">I8J30_03950</name>
    <name evidence="10" type="ORF">I8J30_12245</name>
</gene>
<feature type="transmembrane region" description="Helical" evidence="7">
    <location>
        <begin position="6"/>
        <end position="24"/>
    </location>
</feature>
<comment type="caution">
    <text evidence="10">The sequence shown here is derived from an EMBL/GenBank/DDBJ whole genome shotgun (WGS) entry which is preliminary data.</text>
</comment>
<evidence type="ECO:0000313" key="11">
    <source>
        <dbReference type="Proteomes" id="UP000673394"/>
    </source>
</evidence>
<dbReference type="PANTHER" id="PTHR43227">
    <property type="entry name" value="BLL4140 PROTEIN"/>
    <property type="match status" value="1"/>
</dbReference>
<evidence type="ECO:0000256" key="3">
    <source>
        <dbReference type="ARBA" id="ARBA00022475"/>
    </source>
</evidence>
<dbReference type="InterPro" id="IPR035906">
    <property type="entry name" value="MetI-like_sf"/>
</dbReference>
<name>A0ABS5CEH3_9BACL</name>
<accession>A0ABS5CEH3</accession>
<evidence type="ECO:0000256" key="4">
    <source>
        <dbReference type="ARBA" id="ARBA00022692"/>
    </source>
</evidence>
<dbReference type="Pfam" id="PF00528">
    <property type="entry name" value="BPD_transp_1"/>
    <property type="match status" value="1"/>
</dbReference>
<evidence type="ECO:0000313" key="10">
    <source>
        <dbReference type="EMBL" id="MBP3963478.1"/>
    </source>
</evidence>
<evidence type="ECO:0000256" key="7">
    <source>
        <dbReference type="RuleBase" id="RU363032"/>
    </source>
</evidence>
<evidence type="ECO:0000256" key="2">
    <source>
        <dbReference type="ARBA" id="ARBA00022448"/>
    </source>
</evidence>
<feature type="transmembrane region" description="Helical" evidence="7">
    <location>
        <begin position="97"/>
        <end position="117"/>
    </location>
</feature>
<dbReference type="EMBL" id="JAGKSP010000004">
    <property type="protein sequence ID" value="MBP3963478.1"/>
    <property type="molecule type" value="Genomic_DNA"/>
</dbReference>
<evidence type="ECO:0000259" key="8">
    <source>
        <dbReference type="PROSITE" id="PS50928"/>
    </source>
</evidence>
<reference evidence="10 11" key="1">
    <citation type="submission" date="2021-04" db="EMBL/GenBank/DDBJ databases">
        <title>Paenibacillus sp. DLE-14 whole genome sequence.</title>
        <authorList>
            <person name="Ham Y.J."/>
        </authorList>
    </citation>
    <scope>NUCLEOTIDE SEQUENCE [LARGE SCALE GENOMIC DNA]</scope>
    <source>
        <strain evidence="10 11">DLE-14</strain>
    </source>
</reference>
<feature type="transmembrane region" description="Helical" evidence="7">
    <location>
        <begin position="61"/>
        <end position="85"/>
    </location>
</feature>
<dbReference type="Proteomes" id="UP000673394">
    <property type="component" value="Unassembled WGS sequence"/>
</dbReference>
<feature type="transmembrane region" description="Helical" evidence="7">
    <location>
        <begin position="144"/>
        <end position="167"/>
    </location>
</feature>
<evidence type="ECO:0000256" key="1">
    <source>
        <dbReference type="ARBA" id="ARBA00004651"/>
    </source>
</evidence>
<protein>
    <submittedName>
        <fullName evidence="10">Sugar ABC transporter permease</fullName>
    </submittedName>
</protein>
<keyword evidence="4 7" id="KW-0812">Transmembrane</keyword>
<organism evidence="10 11">
    <name type="scientific">Paenibacillus lignilyticus</name>
    <dbReference type="NCBI Taxonomy" id="1172615"/>
    <lineage>
        <taxon>Bacteria</taxon>
        <taxon>Bacillati</taxon>
        <taxon>Bacillota</taxon>
        <taxon>Bacilli</taxon>
        <taxon>Bacillales</taxon>
        <taxon>Paenibacillaceae</taxon>
        <taxon>Paenibacillus</taxon>
    </lineage>
</organism>
<evidence type="ECO:0000313" key="9">
    <source>
        <dbReference type="EMBL" id="MBP3961851.1"/>
    </source>
</evidence>
<evidence type="ECO:0000256" key="5">
    <source>
        <dbReference type="ARBA" id="ARBA00022989"/>
    </source>
</evidence>
<feature type="transmembrane region" description="Helical" evidence="7">
    <location>
        <begin position="255"/>
        <end position="278"/>
    </location>
</feature>
<dbReference type="EMBL" id="JAGKSP010000001">
    <property type="protein sequence ID" value="MBP3961851.1"/>
    <property type="molecule type" value="Genomic_DNA"/>
</dbReference>
<comment type="subcellular location">
    <subcellularLocation>
        <location evidence="1 7">Cell membrane</location>
        <topology evidence="1 7">Multi-pass membrane protein</topology>
    </subcellularLocation>
</comment>
<proteinExistence type="inferred from homology"/>
<feature type="transmembrane region" description="Helical" evidence="7">
    <location>
        <begin position="196"/>
        <end position="215"/>
    </location>
</feature>
<dbReference type="InterPro" id="IPR050809">
    <property type="entry name" value="UgpAE/MalFG_permease"/>
</dbReference>
<dbReference type="Gene3D" id="1.10.3720.10">
    <property type="entry name" value="MetI-like"/>
    <property type="match status" value="1"/>
</dbReference>
<sequence length="288" mass="32599">MSLPAIVFFIVFSYLPIAGLVIAFKQYNYRDGIFGSPWAGIDNFQFFFISGKAWLVTSNTFLYNLAFIIINNLLEIVLAVALVEISSNWLRKVMQSMLFLPYFVSWVTVGLLFFGFANFDSGIVNSLLQTFGAEPIDIYNTPGYWPIMIVLVSAWKAVGYGMIYYMAAIMGVDPEIYEAAEIDGANIFRKIWHLTIPYLIPTVVILLLLAVGNIFRGDFGLFYQLVQNNGVLFDKTDVIDTFVFRSLLMTREEGMAAAAGFYQSVLCFVTIMMANFAVKKYNKDYSLF</sequence>
<dbReference type="PROSITE" id="PS50928">
    <property type="entry name" value="ABC_TM1"/>
    <property type="match status" value="1"/>
</dbReference>
<dbReference type="PANTHER" id="PTHR43227:SF11">
    <property type="entry name" value="BLL4140 PROTEIN"/>
    <property type="match status" value="1"/>
</dbReference>
<dbReference type="SUPFAM" id="SSF161098">
    <property type="entry name" value="MetI-like"/>
    <property type="match status" value="1"/>
</dbReference>